<reference evidence="2 3" key="1">
    <citation type="submission" date="2016-10" db="EMBL/GenBank/DDBJ databases">
        <authorList>
            <person name="de Groot N.N."/>
        </authorList>
    </citation>
    <scope>NUCLEOTIDE SEQUENCE [LARGE SCALE GENOMIC DNA]</scope>
    <source>
        <strain evidence="2 3">DSM 24677</strain>
    </source>
</reference>
<dbReference type="OrthoDB" id="9772660at2"/>
<dbReference type="AlphaFoldDB" id="A0A1H3N8A3"/>
<accession>A0A1H3N8A3</accession>
<dbReference type="STRING" id="576131.SAMN05444486_10550"/>
<dbReference type="PANTHER" id="PTHR31527">
    <property type="entry name" value="RE64534P"/>
    <property type="match status" value="1"/>
</dbReference>
<evidence type="ECO:0000259" key="1">
    <source>
        <dbReference type="Pfam" id="PF09347"/>
    </source>
</evidence>
<dbReference type="GeneID" id="78125826"/>
<proteinExistence type="predicted"/>
<evidence type="ECO:0000313" key="3">
    <source>
        <dbReference type="Proteomes" id="UP000199026"/>
    </source>
</evidence>
<name>A0A1H3N8A3_9RHOB</name>
<dbReference type="RefSeq" id="WP_039965787.1">
    <property type="nucleotide sequence ID" value="NZ_CANLAN010000012.1"/>
</dbReference>
<dbReference type="PANTHER" id="PTHR31527:SF0">
    <property type="entry name" value="RE64534P"/>
    <property type="match status" value="1"/>
</dbReference>
<keyword evidence="3" id="KW-1185">Reference proteome</keyword>
<organism evidence="2 3">
    <name type="scientific">Lentibacter algarum</name>
    <dbReference type="NCBI Taxonomy" id="576131"/>
    <lineage>
        <taxon>Bacteria</taxon>
        <taxon>Pseudomonadati</taxon>
        <taxon>Pseudomonadota</taxon>
        <taxon>Alphaproteobacteria</taxon>
        <taxon>Rhodobacterales</taxon>
        <taxon>Roseobacteraceae</taxon>
        <taxon>Lentibacter</taxon>
    </lineage>
</organism>
<dbReference type="Proteomes" id="UP000199026">
    <property type="component" value="Unassembled WGS sequence"/>
</dbReference>
<dbReference type="EMBL" id="FNPR01000005">
    <property type="protein sequence ID" value="SDY84705.1"/>
    <property type="molecule type" value="Genomic_DNA"/>
</dbReference>
<dbReference type="Pfam" id="PF09347">
    <property type="entry name" value="DUF1989"/>
    <property type="match status" value="1"/>
</dbReference>
<protein>
    <recommendedName>
        <fullName evidence="1">DUF1989 domain-containing protein</fullName>
    </recommendedName>
</protein>
<evidence type="ECO:0000313" key="2">
    <source>
        <dbReference type="EMBL" id="SDY84705.1"/>
    </source>
</evidence>
<dbReference type="InterPro" id="IPR018959">
    <property type="entry name" value="DUF1989"/>
</dbReference>
<sequence>MASFDPSSPDGTNRSLEIAISADGTPKMNHTYTIDARCGVAVRVRAGQQLAVINPSGHQVCDFWVFAADDVGEYSSMEHLHTALGSIFPKVGDGVTSNLRRPLMTIMEDTSVGVHDTIIACCDHARYQQLGCTVYHDNCADNLRQALMAIGLKAPAIPAPFNLWMNVPVKADGSTSFAPPVSKPGDQMAFRADMDVIAVMSACPQDVTPVNGVGVAPDILEFYVTGT</sequence>
<feature type="domain" description="DUF1989" evidence="1">
    <location>
        <begin position="33"/>
        <end position="197"/>
    </location>
</feature>
<gene>
    <name evidence="2" type="ORF">SAMN05444486_10550</name>
</gene>